<evidence type="ECO:0000256" key="1">
    <source>
        <dbReference type="ARBA" id="ARBA00000085"/>
    </source>
</evidence>
<dbReference type="SUPFAM" id="SSF55874">
    <property type="entry name" value="ATPase domain of HSP90 chaperone/DNA topoisomerase II/histidine kinase"/>
    <property type="match status" value="1"/>
</dbReference>
<dbReference type="Gene3D" id="3.30.565.10">
    <property type="entry name" value="Histidine kinase-like ATPase, C-terminal domain"/>
    <property type="match status" value="1"/>
</dbReference>
<dbReference type="InterPro" id="IPR004358">
    <property type="entry name" value="Sig_transdc_His_kin-like_C"/>
</dbReference>
<reference evidence="7 8" key="1">
    <citation type="submission" date="2019-12" db="EMBL/GenBank/DDBJ databases">
        <title>Spirosoma sp. HMF4905 genome sequencing and assembly.</title>
        <authorList>
            <person name="Kang H."/>
            <person name="Cha I."/>
            <person name="Kim H."/>
            <person name="Joh K."/>
        </authorList>
    </citation>
    <scope>NUCLEOTIDE SEQUENCE [LARGE SCALE GENOMIC DNA]</scope>
    <source>
        <strain evidence="7 8">HMF4905</strain>
    </source>
</reference>
<evidence type="ECO:0000256" key="2">
    <source>
        <dbReference type="ARBA" id="ARBA00012438"/>
    </source>
</evidence>
<evidence type="ECO:0000256" key="4">
    <source>
        <dbReference type="SAM" id="Coils"/>
    </source>
</evidence>
<dbReference type="InterPro" id="IPR036097">
    <property type="entry name" value="HisK_dim/P_sf"/>
</dbReference>
<feature type="coiled-coil region" evidence="4">
    <location>
        <begin position="269"/>
        <end position="303"/>
    </location>
</feature>
<dbReference type="PANTHER" id="PTHR43065">
    <property type="entry name" value="SENSOR HISTIDINE KINASE"/>
    <property type="match status" value="1"/>
</dbReference>
<evidence type="ECO:0000256" key="3">
    <source>
        <dbReference type="ARBA" id="ARBA00022553"/>
    </source>
</evidence>
<accession>A0A7K1SPZ9</accession>
<dbReference type="CDD" id="cd00082">
    <property type="entry name" value="HisKA"/>
    <property type="match status" value="1"/>
</dbReference>
<feature type="transmembrane region" description="Helical" evidence="5">
    <location>
        <begin position="229"/>
        <end position="252"/>
    </location>
</feature>
<protein>
    <recommendedName>
        <fullName evidence="2">histidine kinase</fullName>
        <ecNumber evidence="2">2.7.13.3</ecNumber>
    </recommendedName>
</protein>
<dbReference type="PRINTS" id="PR00344">
    <property type="entry name" value="BCTRLSENSOR"/>
</dbReference>
<keyword evidence="5" id="KW-0812">Transmembrane</keyword>
<dbReference type="Pfam" id="PF00512">
    <property type="entry name" value="HisKA"/>
    <property type="match status" value="1"/>
</dbReference>
<feature type="domain" description="Histidine kinase" evidence="6">
    <location>
        <begin position="319"/>
        <end position="559"/>
    </location>
</feature>
<dbReference type="InterPro" id="IPR036890">
    <property type="entry name" value="HATPase_C_sf"/>
</dbReference>
<proteinExistence type="predicted"/>
<evidence type="ECO:0000313" key="8">
    <source>
        <dbReference type="Proteomes" id="UP000436006"/>
    </source>
</evidence>
<sequence length="559" mass="62118">MHMVDYVAPLLPFAPKKLKSEVFNNIHTILLLCRPQQMADRFIKATRLNAGFLTLWLTVSLLLALLFWFLSIQQLPEKNIIRLWAIVETLLVIMTLCGFSNLVAISFTFLYVTYAISMLAQWLILSLCMMAFLRIFGYGIPNKWLRVSVVASLGLGILDIYFDSKAVLFSAGCICLQLVFIYVIIISWKRLKGAQWAIVVGLGFSVLFAAFVSVVTLTKTNSIVFSNVLVAYILQSGLLLSLPLSFLVYLVLRFKETLAEVQINAAAVVLVTEEKRALLADQNERLEQQVEARTTELKASQAQLIQKEKLASLGELTAGIAHEIQNPLNFVNNFSEVSTELIDELEDELDKGDTDEAKAIAGDIRQNLQKIHHHGGRASSIVKGMLEHSRTESGEKRPTDLNALADEYLKIAYHGLRAKNQSFNCELVTNFDPTPEPVNVAPQEIGRVLLNLYNNAFYAVHEQGARCKGQGMTYQPRIDVSTQRSELGVEIRVKDNGTGIPESVKAKIFQPFFTTKPTGEGTGLGLSLSYDIITKGHNGTLTVMSKKGEGTEFVITLPV</sequence>
<keyword evidence="5" id="KW-1133">Transmembrane helix</keyword>
<dbReference type="GO" id="GO:0000155">
    <property type="term" value="F:phosphorelay sensor kinase activity"/>
    <property type="evidence" value="ECO:0007669"/>
    <property type="project" value="InterPro"/>
</dbReference>
<feature type="transmembrane region" description="Helical" evidence="5">
    <location>
        <begin position="111"/>
        <end position="132"/>
    </location>
</feature>
<dbReference type="Gene3D" id="1.10.287.130">
    <property type="match status" value="1"/>
</dbReference>
<evidence type="ECO:0000313" key="7">
    <source>
        <dbReference type="EMBL" id="MVM35894.1"/>
    </source>
</evidence>
<keyword evidence="5" id="KW-0472">Membrane</keyword>
<gene>
    <name evidence="7" type="ORF">GO755_38125</name>
</gene>
<keyword evidence="4" id="KW-0175">Coiled coil</keyword>
<feature type="transmembrane region" description="Helical" evidence="5">
    <location>
        <begin position="168"/>
        <end position="188"/>
    </location>
</feature>
<comment type="catalytic activity">
    <reaction evidence="1">
        <text>ATP + protein L-histidine = ADP + protein N-phospho-L-histidine.</text>
        <dbReference type="EC" id="2.7.13.3"/>
    </reaction>
</comment>
<dbReference type="EC" id="2.7.13.3" evidence="2"/>
<dbReference type="InterPro" id="IPR005467">
    <property type="entry name" value="His_kinase_dom"/>
</dbReference>
<dbReference type="Proteomes" id="UP000436006">
    <property type="component" value="Unassembled WGS sequence"/>
</dbReference>
<dbReference type="SMART" id="SM00387">
    <property type="entry name" value="HATPase_c"/>
    <property type="match status" value="1"/>
</dbReference>
<dbReference type="Pfam" id="PF02518">
    <property type="entry name" value="HATPase_c"/>
    <property type="match status" value="1"/>
</dbReference>
<feature type="transmembrane region" description="Helical" evidence="5">
    <location>
        <begin position="195"/>
        <end position="217"/>
    </location>
</feature>
<dbReference type="SMART" id="SM00388">
    <property type="entry name" value="HisKA"/>
    <property type="match status" value="1"/>
</dbReference>
<dbReference type="EMBL" id="WPIN01000028">
    <property type="protein sequence ID" value="MVM35894.1"/>
    <property type="molecule type" value="Genomic_DNA"/>
</dbReference>
<dbReference type="PANTHER" id="PTHR43065:SF42">
    <property type="entry name" value="TWO-COMPONENT SENSOR PPRA"/>
    <property type="match status" value="1"/>
</dbReference>
<comment type="caution">
    <text evidence="7">The sequence shown here is derived from an EMBL/GenBank/DDBJ whole genome shotgun (WGS) entry which is preliminary data.</text>
</comment>
<dbReference type="AlphaFoldDB" id="A0A7K1SPZ9"/>
<keyword evidence="3" id="KW-0597">Phosphoprotein</keyword>
<evidence type="ECO:0000256" key="5">
    <source>
        <dbReference type="SAM" id="Phobius"/>
    </source>
</evidence>
<feature type="transmembrane region" description="Helical" evidence="5">
    <location>
        <begin position="50"/>
        <end position="71"/>
    </location>
</feature>
<dbReference type="SUPFAM" id="SSF47384">
    <property type="entry name" value="Homodimeric domain of signal transducing histidine kinase"/>
    <property type="match status" value="1"/>
</dbReference>
<name>A0A7K1SPZ9_9BACT</name>
<dbReference type="InterPro" id="IPR003661">
    <property type="entry name" value="HisK_dim/P_dom"/>
</dbReference>
<dbReference type="InterPro" id="IPR003594">
    <property type="entry name" value="HATPase_dom"/>
</dbReference>
<dbReference type="PROSITE" id="PS50109">
    <property type="entry name" value="HIS_KIN"/>
    <property type="match status" value="1"/>
</dbReference>
<organism evidence="7 8">
    <name type="scientific">Spirosoma arboris</name>
    <dbReference type="NCBI Taxonomy" id="2682092"/>
    <lineage>
        <taxon>Bacteria</taxon>
        <taxon>Pseudomonadati</taxon>
        <taxon>Bacteroidota</taxon>
        <taxon>Cytophagia</taxon>
        <taxon>Cytophagales</taxon>
        <taxon>Cytophagaceae</taxon>
        <taxon>Spirosoma</taxon>
    </lineage>
</organism>
<evidence type="ECO:0000259" key="6">
    <source>
        <dbReference type="PROSITE" id="PS50109"/>
    </source>
</evidence>
<feature type="transmembrane region" description="Helical" evidence="5">
    <location>
        <begin position="83"/>
        <end position="105"/>
    </location>
</feature>
<keyword evidence="8" id="KW-1185">Reference proteome</keyword>